<dbReference type="GO" id="GO:0016301">
    <property type="term" value="F:kinase activity"/>
    <property type="evidence" value="ECO:0007669"/>
    <property type="project" value="UniProtKB-KW"/>
</dbReference>
<keyword evidence="1" id="KW-0418">Kinase</keyword>
<dbReference type="InterPro" id="IPR036890">
    <property type="entry name" value="HATPase_C_sf"/>
</dbReference>
<comment type="caution">
    <text evidence="1">The sequence shown here is derived from an EMBL/GenBank/DDBJ whole genome shotgun (WGS) entry which is preliminary data.</text>
</comment>
<name>A0A7Y0XDV2_VIBPH</name>
<gene>
    <name evidence="1" type="ORF">HKB16_18150</name>
</gene>
<feature type="non-terminal residue" evidence="1">
    <location>
        <position position="1"/>
    </location>
</feature>
<dbReference type="AlphaFoldDB" id="A0A7Y0XDV2"/>
<protein>
    <submittedName>
        <fullName evidence="1">Sensor histidine kinase</fullName>
    </submittedName>
</protein>
<dbReference type="Proteomes" id="UP000518904">
    <property type="component" value="Unassembled WGS sequence"/>
</dbReference>
<evidence type="ECO:0000313" key="2">
    <source>
        <dbReference type="Proteomes" id="UP000518904"/>
    </source>
</evidence>
<dbReference type="Gene3D" id="3.30.565.10">
    <property type="entry name" value="Histidine kinase-like ATPase, C-terminal domain"/>
    <property type="match status" value="1"/>
</dbReference>
<sequence length="75" mass="8215">QEAAPQRRLVDLAPLAEEVRDTIGLGADARIAFINAVERDVMVDADADQLFRVLLNLARNAHQALEARAPNDPAR</sequence>
<feature type="non-terminal residue" evidence="1">
    <location>
        <position position="75"/>
    </location>
</feature>
<dbReference type="SUPFAM" id="SSF55874">
    <property type="entry name" value="ATPase domain of HSP90 chaperone/DNA topoisomerase II/histidine kinase"/>
    <property type="match status" value="1"/>
</dbReference>
<accession>A0A7Y0XDV2</accession>
<reference evidence="1 2" key="1">
    <citation type="submission" date="2020-04" db="EMBL/GenBank/DDBJ databases">
        <title>Whole-genome sequencing of Vibrio spp. from China reveals different genetic environments of blaCTX-M-14 among diverse lineages.</title>
        <authorList>
            <person name="Zheng Z."/>
            <person name="Ye L."/>
            <person name="Chen S."/>
        </authorList>
    </citation>
    <scope>NUCLEOTIDE SEQUENCE [LARGE SCALE GENOMIC DNA]</scope>
    <source>
        <strain evidence="1 2">Vb0551</strain>
    </source>
</reference>
<keyword evidence="1" id="KW-0808">Transferase</keyword>
<evidence type="ECO:0000313" key="1">
    <source>
        <dbReference type="EMBL" id="NMU84787.1"/>
    </source>
</evidence>
<dbReference type="EMBL" id="JABCLB010002142">
    <property type="protein sequence ID" value="NMU84787.1"/>
    <property type="molecule type" value="Genomic_DNA"/>
</dbReference>
<organism evidence="1 2">
    <name type="scientific">Vibrio parahaemolyticus</name>
    <dbReference type="NCBI Taxonomy" id="670"/>
    <lineage>
        <taxon>Bacteria</taxon>
        <taxon>Pseudomonadati</taxon>
        <taxon>Pseudomonadota</taxon>
        <taxon>Gammaproteobacteria</taxon>
        <taxon>Vibrionales</taxon>
        <taxon>Vibrionaceae</taxon>
        <taxon>Vibrio</taxon>
    </lineage>
</organism>
<proteinExistence type="predicted"/>